<dbReference type="Proteomes" id="UP000266841">
    <property type="component" value="Unassembled WGS sequence"/>
</dbReference>
<evidence type="ECO:0000313" key="4">
    <source>
        <dbReference type="Proteomes" id="UP000266841"/>
    </source>
</evidence>
<reference evidence="3 4" key="1">
    <citation type="journal article" date="2012" name="Genome Biol.">
        <title>Genome and low-iron response of an oceanic diatom adapted to chronic iron limitation.</title>
        <authorList>
            <person name="Lommer M."/>
            <person name="Specht M."/>
            <person name="Roy A.S."/>
            <person name="Kraemer L."/>
            <person name="Andreson R."/>
            <person name="Gutowska M.A."/>
            <person name="Wolf J."/>
            <person name="Bergner S.V."/>
            <person name="Schilhabel M.B."/>
            <person name="Klostermeier U.C."/>
            <person name="Beiko R.G."/>
            <person name="Rosenstiel P."/>
            <person name="Hippler M."/>
            <person name="Laroche J."/>
        </authorList>
    </citation>
    <scope>NUCLEOTIDE SEQUENCE [LARGE SCALE GENOMIC DNA]</scope>
    <source>
        <strain evidence="3 4">CCMP1005</strain>
    </source>
</reference>
<keyword evidence="1" id="KW-0175">Coiled coil</keyword>
<feature type="coiled-coil region" evidence="1">
    <location>
        <begin position="382"/>
        <end position="412"/>
    </location>
</feature>
<organism evidence="3 4">
    <name type="scientific">Thalassiosira oceanica</name>
    <name type="common">Marine diatom</name>
    <dbReference type="NCBI Taxonomy" id="159749"/>
    <lineage>
        <taxon>Eukaryota</taxon>
        <taxon>Sar</taxon>
        <taxon>Stramenopiles</taxon>
        <taxon>Ochrophyta</taxon>
        <taxon>Bacillariophyta</taxon>
        <taxon>Coscinodiscophyceae</taxon>
        <taxon>Thalassiosirophycidae</taxon>
        <taxon>Thalassiosirales</taxon>
        <taxon>Thalassiosiraceae</taxon>
        <taxon>Thalassiosira</taxon>
    </lineage>
</organism>
<protein>
    <submittedName>
        <fullName evidence="3">Uncharacterized protein</fullName>
    </submittedName>
</protein>
<evidence type="ECO:0000313" key="3">
    <source>
        <dbReference type="EMBL" id="EJK77234.1"/>
    </source>
</evidence>
<name>K0TJE5_THAOC</name>
<comment type="caution">
    <text evidence="3">The sequence shown here is derived from an EMBL/GenBank/DDBJ whole genome shotgun (WGS) entry which is preliminary data.</text>
</comment>
<dbReference type="EMBL" id="AGNL01001135">
    <property type="protein sequence ID" value="EJK77234.1"/>
    <property type="molecule type" value="Genomic_DNA"/>
</dbReference>
<feature type="region of interest" description="Disordered" evidence="2">
    <location>
        <begin position="437"/>
        <end position="462"/>
    </location>
</feature>
<evidence type="ECO:0000256" key="1">
    <source>
        <dbReference type="SAM" id="Coils"/>
    </source>
</evidence>
<accession>K0TJE5</accession>
<gene>
    <name evidence="3" type="ORF">THAOC_00947</name>
</gene>
<sequence length="858" mass="94568">MPSVQHVAVQTCPNFPRKQTWVAPKALPELMNDKYQVHGATESEGDIRTFFIDEGTKANKPAWDLMLIEKETADVAVSDAMHGAHAQNKSVSAPTQSWEAIGSKALLIDEGTKANKPAWDLMLMEKETAVVAVPDTAVSDTAVSGYGSVGCGRLTQNKSVGAPTQSWEAIGSKALLIDEGTKANKPAWDLMLIEEETADVAVSDAMHGAHAQNKSVSAPTQSREAIGSKALLIDEGTKANKPAWDLMLMEKETAVVAVLDTAVSDTAVSDAAESDVMHGALTQNKSVGAPTQSWEAILEALLIDEGTQAQHNRPPFDVIYMEEDDKEDGMRTTIILVTQLPKSTQVDCLREDSLDLDQHLVSFKWLLIVMGGFSSDVAGLDLDQIYLEEQKLEKQQQSLQQLRQEMESGFTDLANKLSALQEIESGFARKLSALTSIGSSNSRNSESSSPRSNARKLQSFASESPVDYQRDCTRHTVDQAVIYRKIIDHFYDQDDIYYNRGAHVLLQFGRKYLTLYPLYRVPAVNGERNKNSFYDPRRPGNYLHLSRTMTIGTEQLGSGDPIDRDRIECYGDLRCVQREADELVLGCQGSADHHVDYCIMERINLACSSDLAHVTSGRVSMSQHMERKCPYIEKFDGTANSAMNLFLPEKTGFLRTFLDWAVGGVTDIADASERRYAPDRQMSLEVNFDVDISSQNNGGSSKGRLGSYALNINSGWDSFEPWDYFCSPVHDKEGGYGDSNHWSVFRLIDPPGNFCLSVDSYGVSEDLQQAVCGDLSSVPSGQKFVAFLSESDNSQFVLRPHGAVVENKDVCFHPGGDHTKSRDCHDNEYFFTTSVASPGEMELNFISSGSTSSTFKMR</sequence>
<proteinExistence type="predicted"/>
<feature type="compositionally biased region" description="Low complexity" evidence="2">
    <location>
        <begin position="437"/>
        <end position="452"/>
    </location>
</feature>
<dbReference type="AlphaFoldDB" id="K0TJE5"/>
<keyword evidence="4" id="KW-1185">Reference proteome</keyword>
<evidence type="ECO:0000256" key="2">
    <source>
        <dbReference type="SAM" id="MobiDB-lite"/>
    </source>
</evidence>